<evidence type="ECO:0000256" key="2">
    <source>
        <dbReference type="ARBA" id="ARBA00009096"/>
    </source>
</evidence>
<comment type="similarity">
    <text evidence="2">Belongs to the TMEM97/sigma-2 receptor family.</text>
</comment>
<comment type="subcellular location">
    <subcellularLocation>
        <location evidence="1">Endoplasmic reticulum membrane</location>
        <topology evidence="1">Multi-pass membrane protein</topology>
    </subcellularLocation>
</comment>
<keyword evidence="3 7" id="KW-0812">Transmembrane</keyword>
<dbReference type="AlphaFoldDB" id="A0A0N1H0I9"/>
<sequence length="164" mass="19006">MATRRQELRPLDYVFLGFFAIHIPVIIFVDTGILWPAEHLPIVNKTLLEYYVATLNDQNFVDPPRFFTAYVWMEVLYHLPLSVWMMTAILEQNPLVPLHQLLFSVQTAVTTLTCVVEMFSWQYTRFEEIKLCTIYSLYILLALVMGYDSFSRVSSALEGKAKSA</sequence>
<dbReference type="RefSeq" id="XP_017997356.1">
    <property type="nucleotide sequence ID" value="XM_018139153.1"/>
</dbReference>
<keyword evidence="6 7" id="KW-0472">Membrane</keyword>
<dbReference type="PIRSF" id="PIRSF031032">
    <property type="entry name" value="TMP_97_prd"/>
    <property type="match status" value="1"/>
</dbReference>
<dbReference type="GeneID" id="28731033"/>
<gene>
    <name evidence="9" type="ORF">AB675_10386</name>
</gene>
<organism evidence="9 10">
    <name type="scientific">Cyphellophora attinorum</name>
    <dbReference type="NCBI Taxonomy" id="1664694"/>
    <lineage>
        <taxon>Eukaryota</taxon>
        <taxon>Fungi</taxon>
        <taxon>Dikarya</taxon>
        <taxon>Ascomycota</taxon>
        <taxon>Pezizomycotina</taxon>
        <taxon>Eurotiomycetes</taxon>
        <taxon>Chaetothyriomycetidae</taxon>
        <taxon>Chaetothyriales</taxon>
        <taxon>Cyphellophoraceae</taxon>
        <taxon>Cyphellophora</taxon>
    </lineage>
</organism>
<dbReference type="InterPro" id="IPR033118">
    <property type="entry name" value="EXPERA"/>
</dbReference>
<feature type="transmembrane region" description="Helical" evidence="7">
    <location>
        <begin position="133"/>
        <end position="150"/>
    </location>
</feature>
<evidence type="ECO:0000256" key="5">
    <source>
        <dbReference type="ARBA" id="ARBA00022989"/>
    </source>
</evidence>
<reference evidence="9 10" key="1">
    <citation type="submission" date="2015-06" db="EMBL/GenBank/DDBJ databases">
        <title>Draft genome of the ant-associated black yeast Phialophora attae CBS 131958.</title>
        <authorList>
            <person name="Moreno L.F."/>
            <person name="Stielow B.J."/>
            <person name="de Hoog S."/>
            <person name="Vicente V.A."/>
            <person name="Weiss V.A."/>
            <person name="de Vries M."/>
            <person name="Cruz L.M."/>
            <person name="Souza E.M."/>
        </authorList>
    </citation>
    <scope>NUCLEOTIDE SEQUENCE [LARGE SCALE GENOMIC DNA]</scope>
    <source>
        <strain evidence="9 10">CBS 131958</strain>
    </source>
</reference>
<protein>
    <recommendedName>
        <fullName evidence="7">Efficient mitochondria targeting-associated protein 19</fullName>
    </recommendedName>
</protein>
<dbReference type="GO" id="GO:0005789">
    <property type="term" value="C:endoplasmic reticulum membrane"/>
    <property type="evidence" value="ECO:0007669"/>
    <property type="project" value="UniProtKB-SubCell"/>
</dbReference>
<dbReference type="InterPro" id="IPR051987">
    <property type="entry name" value="Sigma-2_receptor-like"/>
</dbReference>
<name>A0A0N1H0I9_9EURO</name>
<dbReference type="EMBL" id="LFJN01000024">
    <property type="protein sequence ID" value="KPI37393.1"/>
    <property type="molecule type" value="Genomic_DNA"/>
</dbReference>
<dbReference type="VEuPathDB" id="FungiDB:AB675_10386"/>
<evidence type="ECO:0000256" key="3">
    <source>
        <dbReference type="ARBA" id="ARBA00022692"/>
    </source>
</evidence>
<evidence type="ECO:0000259" key="8">
    <source>
        <dbReference type="PROSITE" id="PS51751"/>
    </source>
</evidence>
<dbReference type="PANTHER" id="PTHR31204">
    <property type="entry name" value="SIGMA INTRACELLULAR RECEPTOR 2"/>
    <property type="match status" value="1"/>
</dbReference>
<comment type="caution">
    <text evidence="9">The sequence shown here is derived from an EMBL/GenBank/DDBJ whole genome shotgun (WGS) entry which is preliminary data.</text>
</comment>
<dbReference type="PANTHER" id="PTHR31204:SF1">
    <property type="entry name" value="SIGMA INTRACELLULAR RECEPTOR 2"/>
    <property type="match status" value="1"/>
</dbReference>
<keyword evidence="5 7" id="KW-1133">Transmembrane helix</keyword>
<evidence type="ECO:0000313" key="10">
    <source>
        <dbReference type="Proteomes" id="UP000038010"/>
    </source>
</evidence>
<evidence type="ECO:0000256" key="4">
    <source>
        <dbReference type="ARBA" id="ARBA00022824"/>
    </source>
</evidence>
<accession>A0A0N1H0I9</accession>
<feature type="transmembrane region" description="Helical" evidence="7">
    <location>
        <begin position="101"/>
        <end position="121"/>
    </location>
</feature>
<evidence type="ECO:0000256" key="7">
    <source>
        <dbReference type="PIRNR" id="PIRNR031032"/>
    </source>
</evidence>
<feature type="domain" description="EXPERA" evidence="8">
    <location>
        <begin position="11"/>
        <end position="146"/>
    </location>
</feature>
<dbReference type="OrthoDB" id="433124at2759"/>
<dbReference type="Pfam" id="PF05241">
    <property type="entry name" value="EBP"/>
    <property type="match status" value="1"/>
</dbReference>
<evidence type="ECO:0000256" key="1">
    <source>
        <dbReference type="ARBA" id="ARBA00004477"/>
    </source>
</evidence>
<evidence type="ECO:0000256" key="6">
    <source>
        <dbReference type="ARBA" id="ARBA00023136"/>
    </source>
</evidence>
<keyword evidence="10" id="KW-1185">Reference proteome</keyword>
<evidence type="ECO:0000313" key="9">
    <source>
        <dbReference type="EMBL" id="KPI37393.1"/>
    </source>
</evidence>
<keyword evidence="4 7" id="KW-0256">Endoplasmic reticulum</keyword>
<dbReference type="Proteomes" id="UP000038010">
    <property type="component" value="Unassembled WGS sequence"/>
</dbReference>
<proteinExistence type="inferred from homology"/>
<dbReference type="InterPro" id="IPR016964">
    <property type="entry name" value="Sigma2_recept"/>
</dbReference>
<feature type="transmembrane region" description="Helical" evidence="7">
    <location>
        <begin position="12"/>
        <end position="35"/>
    </location>
</feature>
<dbReference type="STRING" id="1664694.A0A0N1H0I9"/>
<dbReference type="PROSITE" id="PS51751">
    <property type="entry name" value="EXPERA"/>
    <property type="match status" value="1"/>
</dbReference>